<dbReference type="RefSeq" id="WP_326836330.1">
    <property type="nucleotide sequence ID" value="NZ_CP142149.1"/>
</dbReference>
<dbReference type="PANTHER" id="PTHR23523:SF2">
    <property type="entry name" value="2-NITROIMIDAZOLE TRANSPORTER"/>
    <property type="match status" value="1"/>
</dbReference>
<sequence length="412" mass="42248">MTDDPAGTRQATPERPSTPTPAVSVALVVAIVLVATNLRATLTGVGPLLPQIEHDTGLSPTWGGLLTTLPLLTFALTSPLVGRVSHRIGTARLVVFALLLLVAGTVIRSLPGSGFLFVGTVALSAAIACGNVLLPSVIRRTVPANRIGAISGLYVAVMGVVAAVSSGVSVPLANTLPGSWHTALAWGLVFAVVALAVWIPRIRHDQPAPAGSTHARIPWRSGLAWQVSVFMGLQSLGFYTVLAWLPSILARQGTTAEAAGWILFYYQVIALIASSAAPLLTRGRSDQRWVAVSAALLVVAGFGVLLAAPSLALLSVTLLGLGGGTCLVLALGFQSQRAADHTQAAALAGMAQSIGYLIAAVGPLALGAIHDATGEWTLPLVVLGSLSLLLAIMGYGAGRDRFLPTAGAHPKS</sequence>
<dbReference type="PROSITE" id="PS50850">
    <property type="entry name" value="MFS"/>
    <property type="match status" value="1"/>
</dbReference>
<dbReference type="Pfam" id="PF07690">
    <property type="entry name" value="MFS_1"/>
    <property type="match status" value="1"/>
</dbReference>
<feature type="compositionally biased region" description="Polar residues" evidence="5">
    <location>
        <begin position="9"/>
        <end position="20"/>
    </location>
</feature>
<dbReference type="PANTHER" id="PTHR23523">
    <property type="match status" value="1"/>
</dbReference>
<dbReference type="Proteomes" id="UP001330812">
    <property type="component" value="Chromosome"/>
</dbReference>
<feature type="transmembrane region" description="Helical" evidence="6">
    <location>
        <begin position="62"/>
        <end position="81"/>
    </location>
</feature>
<evidence type="ECO:0000256" key="5">
    <source>
        <dbReference type="SAM" id="MobiDB-lite"/>
    </source>
</evidence>
<keyword evidence="9" id="KW-1185">Reference proteome</keyword>
<feature type="transmembrane region" description="Helical" evidence="6">
    <location>
        <begin position="223"/>
        <end position="246"/>
    </location>
</feature>
<dbReference type="EMBL" id="CP142149">
    <property type="protein sequence ID" value="WSE33532.1"/>
    <property type="molecule type" value="Genomic_DNA"/>
</dbReference>
<protein>
    <submittedName>
        <fullName evidence="8">MFS transporter</fullName>
    </submittedName>
</protein>
<feature type="transmembrane region" description="Helical" evidence="6">
    <location>
        <begin position="376"/>
        <end position="395"/>
    </location>
</feature>
<organism evidence="8 9">
    <name type="scientific">Amycolatopsis rhabdoformis</name>
    <dbReference type="NCBI Taxonomy" id="1448059"/>
    <lineage>
        <taxon>Bacteria</taxon>
        <taxon>Bacillati</taxon>
        <taxon>Actinomycetota</taxon>
        <taxon>Actinomycetes</taxon>
        <taxon>Pseudonocardiales</taxon>
        <taxon>Pseudonocardiaceae</taxon>
        <taxon>Amycolatopsis</taxon>
    </lineage>
</organism>
<evidence type="ECO:0000256" key="2">
    <source>
        <dbReference type="ARBA" id="ARBA00022692"/>
    </source>
</evidence>
<keyword evidence="4 6" id="KW-0472">Membrane</keyword>
<dbReference type="InterPro" id="IPR036259">
    <property type="entry name" value="MFS_trans_sf"/>
</dbReference>
<gene>
    <name evidence="8" type="ORF">VSH64_15695</name>
</gene>
<feature type="transmembrane region" description="Helical" evidence="6">
    <location>
        <begin position="150"/>
        <end position="172"/>
    </location>
</feature>
<evidence type="ECO:0000313" key="9">
    <source>
        <dbReference type="Proteomes" id="UP001330812"/>
    </source>
</evidence>
<feature type="transmembrane region" description="Helical" evidence="6">
    <location>
        <begin position="314"/>
        <end position="333"/>
    </location>
</feature>
<feature type="transmembrane region" description="Helical" evidence="6">
    <location>
        <begin position="184"/>
        <end position="202"/>
    </location>
</feature>
<feature type="domain" description="Major facilitator superfamily (MFS) profile" evidence="7">
    <location>
        <begin position="25"/>
        <end position="402"/>
    </location>
</feature>
<feature type="transmembrane region" description="Helical" evidence="6">
    <location>
        <begin position="258"/>
        <end position="277"/>
    </location>
</feature>
<evidence type="ECO:0000256" key="1">
    <source>
        <dbReference type="ARBA" id="ARBA00004651"/>
    </source>
</evidence>
<reference evidence="8 9" key="1">
    <citation type="journal article" date="2015" name="Int. J. Syst. Evol. Microbiol.">
        <title>Amycolatopsis rhabdoformis sp. nov., an actinomycete isolated from a tropical forest soil.</title>
        <authorList>
            <person name="Souza W.R."/>
            <person name="Silva R.E."/>
            <person name="Goodfellow M."/>
            <person name="Busarakam K."/>
            <person name="Figueiro F.S."/>
            <person name="Ferreira D."/>
            <person name="Rodrigues-Filho E."/>
            <person name="Moraes L.A.B."/>
            <person name="Zucchi T.D."/>
        </authorList>
    </citation>
    <scope>NUCLEOTIDE SEQUENCE [LARGE SCALE GENOMIC DNA]</scope>
    <source>
        <strain evidence="8 9">NCIMB 14900</strain>
    </source>
</reference>
<evidence type="ECO:0000256" key="4">
    <source>
        <dbReference type="ARBA" id="ARBA00023136"/>
    </source>
</evidence>
<feature type="transmembrane region" description="Helical" evidence="6">
    <location>
        <begin position="21"/>
        <end position="42"/>
    </location>
</feature>
<dbReference type="Gene3D" id="1.20.1250.20">
    <property type="entry name" value="MFS general substrate transporter like domains"/>
    <property type="match status" value="1"/>
</dbReference>
<keyword evidence="3 6" id="KW-1133">Transmembrane helix</keyword>
<feature type="transmembrane region" description="Helical" evidence="6">
    <location>
        <begin position="116"/>
        <end position="138"/>
    </location>
</feature>
<dbReference type="InterPro" id="IPR020846">
    <property type="entry name" value="MFS_dom"/>
</dbReference>
<dbReference type="InterPro" id="IPR011701">
    <property type="entry name" value="MFS"/>
</dbReference>
<feature type="region of interest" description="Disordered" evidence="5">
    <location>
        <begin position="1"/>
        <end position="20"/>
    </location>
</feature>
<comment type="subcellular location">
    <subcellularLocation>
        <location evidence="1">Cell membrane</location>
        <topology evidence="1">Multi-pass membrane protein</topology>
    </subcellularLocation>
</comment>
<evidence type="ECO:0000313" key="8">
    <source>
        <dbReference type="EMBL" id="WSE33532.1"/>
    </source>
</evidence>
<feature type="transmembrane region" description="Helical" evidence="6">
    <location>
        <begin position="345"/>
        <end position="370"/>
    </location>
</feature>
<evidence type="ECO:0000256" key="3">
    <source>
        <dbReference type="ARBA" id="ARBA00022989"/>
    </source>
</evidence>
<evidence type="ECO:0000259" key="7">
    <source>
        <dbReference type="PROSITE" id="PS50850"/>
    </source>
</evidence>
<proteinExistence type="predicted"/>
<keyword evidence="2 6" id="KW-0812">Transmembrane</keyword>
<accession>A0ABZ1IGZ6</accession>
<dbReference type="SUPFAM" id="SSF103473">
    <property type="entry name" value="MFS general substrate transporter"/>
    <property type="match status" value="1"/>
</dbReference>
<name>A0ABZ1IGZ6_9PSEU</name>
<dbReference type="InterPro" id="IPR052524">
    <property type="entry name" value="MFS_Cyanate_Porter"/>
</dbReference>
<feature type="transmembrane region" description="Helical" evidence="6">
    <location>
        <begin position="93"/>
        <end position="110"/>
    </location>
</feature>
<feature type="transmembrane region" description="Helical" evidence="6">
    <location>
        <begin position="289"/>
        <end position="308"/>
    </location>
</feature>
<evidence type="ECO:0000256" key="6">
    <source>
        <dbReference type="SAM" id="Phobius"/>
    </source>
</evidence>